<evidence type="ECO:0000313" key="1">
    <source>
        <dbReference type="EMBL" id="GLS82617.1"/>
    </source>
</evidence>
<dbReference type="EMBL" id="BSPO01000002">
    <property type="protein sequence ID" value="GLS82617.1"/>
    <property type="molecule type" value="Genomic_DNA"/>
</dbReference>
<gene>
    <name evidence="1" type="ORF">GCM10007894_05940</name>
</gene>
<comment type="caution">
    <text evidence="1">The sequence shown here is derived from an EMBL/GenBank/DDBJ whole genome shotgun (WGS) entry which is preliminary data.</text>
</comment>
<protein>
    <submittedName>
        <fullName evidence="1">Uncharacterized protein</fullName>
    </submittedName>
</protein>
<evidence type="ECO:0000313" key="2">
    <source>
        <dbReference type="Proteomes" id="UP001157439"/>
    </source>
</evidence>
<organism evidence="1 2">
    <name type="scientific">Paraferrimonas haliotis</name>
    <dbReference type="NCBI Taxonomy" id="2013866"/>
    <lineage>
        <taxon>Bacteria</taxon>
        <taxon>Pseudomonadati</taxon>
        <taxon>Pseudomonadota</taxon>
        <taxon>Gammaproteobacteria</taxon>
        <taxon>Alteromonadales</taxon>
        <taxon>Ferrimonadaceae</taxon>
        <taxon>Paraferrimonas</taxon>
    </lineage>
</organism>
<name>A0AA37TQY3_9GAMM</name>
<sequence length="55" mass="6314">MGSQHYQIGLKLNRRVDMLKVIKKALGLESEQRKKAVLPQGLQTLEVIPAKAWWN</sequence>
<dbReference type="Proteomes" id="UP001157439">
    <property type="component" value="Unassembled WGS sequence"/>
</dbReference>
<proteinExistence type="predicted"/>
<accession>A0AA37TQY3</accession>
<dbReference type="AlphaFoldDB" id="A0AA37TQY3"/>
<reference evidence="1 2" key="1">
    <citation type="journal article" date="2014" name="Int. J. Syst. Evol. Microbiol.">
        <title>Complete genome sequence of Corynebacterium casei LMG S-19264T (=DSM 44701T), isolated from a smear-ripened cheese.</title>
        <authorList>
            <consortium name="US DOE Joint Genome Institute (JGI-PGF)"/>
            <person name="Walter F."/>
            <person name="Albersmeier A."/>
            <person name="Kalinowski J."/>
            <person name="Ruckert C."/>
        </authorList>
    </citation>
    <scope>NUCLEOTIDE SEQUENCE [LARGE SCALE GENOMIC DNA]</scope>
    <source>
        <strain evidence="1 2">NBRC 112785</strain>
    </source>
</reference>
<keyword evidence="2" id="KW-1185">Reference proteome</keyword>